<evidence type="ECO:0000259" key="3">
    <source>
        <dbReference type="Pfam" id="PF00534"/>
    </source>
</evidence>
<proteinExistence type="predicted"/>
<name>A0A101TS51_9ACTN</name>
<dbReference type="InterPro" id="IPR028098">
    <property type="entry name" value="Glyco_trans_4-like_N"/>
</dbReference>
<keyword evidence="1" id="KW-0328">Glycosyltransferase</keyword>
<dbReference type="InterPro" id="IPR001296">
    <property type="entry name" value="Glyco_trans_1"/>
</dbReference>
<keyword evidence="6" id="KW-1185">Reference proteome</keyword>
<feature type="domain" description="Glycosyl transferase family 1" evidence="3">
    <location>
        <begin position="205"/>
        <end position="362"/>
    </location>
</feature>
<dbReference type="GO" id="GO:0016757">
    <property type="term" value="F:glycosyltransferase activity"/>
    <property type="evidence" value="ECO:0007669"/>
    <property type="project" value="UniProtKB-KW"/>
</dbReference>
<sequence length="395" mass="42199">MNSSTNAPVDASLRIVRLANFVAPASGGLRTALRELGKGFKLAGHDPVLVVPGEKYSDCETEQGRVITLPGPMLPGTGGYRVLIDKRRVAALLEELAPDRLEVSDRTTLRWTGRWARRARVPAVMVSHETADGVLRTWGLSENLSRRAADALNVRTAHTYSKVVCTTEFAEREFVRIGARNVVRAPLGVDLMNRRPTLRDAALRETHARADEKLLVMCSRLSVEKRPGTALDALEALRGRGVRAVLVVAGNGPLRARLEQRAQERDLPVTFLGHVADRSLLGALQASADICLAPGPAETFGLAALEAMACGTPVVASSSSALPEVIGSAGATAANDGDAFADAVETLLDRPERERREAARARAECFGWGTAVDAFLTAHDAAVPVRPFARAEGAA</sequence>
<evidence type="ECO:0000256" key="2">
    <source>
        <dbReference type="ARBA" id="ARBA00022679"/>
    </source>
</evidence>
<accession>A0A101TS51</accession>
<evidence type="ECO:0000259" key="4">
    <source>
        <dbReference type="Pfam" id="PF13579"/>
    </source>
</evidence>
<dbReference type="AlphaFoldDB" id="A0A101TS51"/>
<dbReference type="Pfam" id="PF00534">
    <property type="entry name" value="Glycos_transf_1"/>
    <property type="match status" value="1"/>
</dbReference>
<organism evidence="5 6">
    <name type="scientific">Streptomyces caeruleatus</name>
    <dbReference type="NCBI Taxonomy" id="661399"/>
    <lineage>
        <taxon>Bacteria</taxon>
        <taxon>Bacillati</taxon>
        <taxon>Actinomycetota</taxon>
        <taxon>Actinomycetes</taxon>
        <taxon>Kitasatosporales</taxon>
        <taxon>Streptomycetaceae</taxon>
        <taxon>Streptomyces</taxon>
    </lineage>
</organism>
<dbReference type="Pfam" id="PF13579">
    <property type="entry name" value="Glyco_trans_4_4"/>
    <property type="match status" value="1"/>
</dbReference>
<dbReference type="EMBL" id="LMWY01000042">
    <property type="protein sequence ID" value="KUN97489.1"/>
    <property type="molecule type" value="Genomic_DNA"/>
</dbReference>
<keyword evidence="2 5" id="KW-0808">Transferase</keyword>
<evidence type="ECO:0000313" key="5">
    <source>
        <dbReference type="EMBL" id="KUN97489.1"/>
    </source>
</evidence>
<evidence type="ECO:0000313" key="6">
    <source>
        <dbReference type="Proteomes" id="UP000053429"/>
    </source>
</evidence>
<dbReference type="RefSeq" id="WP_062722777.1">
    <property type="nucleotide sequence ID" value="NZ_KQ948934.1"/>
</dbReference>
<gene>
    <name evidence="5" type="ORF">AQJ67_30145</name>
</gene>
<dbReference type="GO" id="GO:1901137">
    <property type="term" value="P:carbohydrate derivative biosynthetic process"/>
    <property type="evidence" value="ECO:0007669"/>
    <property type="project" value="UniProtKB-ARBA"/>
</dbReference>
<dbReference type="PANTHER" id="PTHR45947">
    <property type="entry name" value="SULFOQUINOVOSYL TRANSFERASE SQD2"/>
    <property type="match status" value="1"/>
</dbReference>
<dbReference type="Proteomes" id="UP000053429">
    <property type="component" value="Unassembled WGS sequence"/>
</dbReference>
<reference evidence="5 6" key="1">
    <citation type="submission" date="2015-10" db="EMBL/GenBank/DDBJ databases">
        <title>Draft genome sequence of Streptomyces caeruleatus NRRL B-24802, type strain for the species Streptomyces caeruleatus.</title>
        <authorList>
            <person name="Ruckert C."/>
            <person name="Winkler A."/>
            <person name="Kalinowski J."/>
            <person name="Kampfer P."/>
            <person name="Glaeser S."/>
        </authorList>
    </citation>
    <scope>NUCLEOTIDE SEQUENCE [LARGE SCALE GENOMIC DNA]</scope>
    <source>
        <strain evidence="5 6">NRRL B-24802</strain>
    </source>
</reference>
<dbReference type="OrthoDB" id="5242526at2"/>
<dbReference type="STRING" id="661399.AQJ67_30145"/>
<dbReference type="PANTHER" id="PTHR45947:SF3">
    <property type="entry name" value="SULFOQUINOVOSYL TRANSFERASE SQD2"/>
    <property type="match status" value="1"/>
</dbReference>
<dbReference type="Gene3D" id="3.40.50.2000">
    <property type="entry name" value="Glycogen Phosphorylase B"/>
    <property type="match status" value="2"/>
</dbReference>
<evidence type="ECO:0000256" key="1">
    <source>
        <dbReference type="ARBA" id="ARBA00022676"/>
    </source>
</evidence>
<dbReference type="InterPro" id="IPR050194">
    <property type="entry name" value="Glycosyltransferase_grp1"/>
</dbReference>
<comment type="caution">
    <text evidence="5">The sequence shown here is derived from an EMBL/GenBank/DDBJ whole genome shotgun (WGS) entry which is preliminary data.</text>
</comment>
<dbReference type="SUPFAM" id="SSF53756">
    <property type="entry name" value="UDP-Glycosyltransferase/glycogen phosphorylase"/>
    <property type="match status" value="1"/>
</dbReference>
<protein>
    <submittedName>
        <fullName evidence="5">Glycosyl transferase</fullName>
    </submittedName>
</protein>
<feature type="domain" description="Glycosyltransferase subfamily 4-like N-terminal" evidence="4">
    <location>
        <begin position="27"/>
        <end position="183"/>
    </location>
</feature>